<dbReference type="Proteomes" id="UP001601442">
    <property type="component" value="Unassembled WGS sequence"/>
</dbReference>
<name>A0ABW6P5Q8_9NOCA</name>
<keyword evidence="2" id="KW-1185">Reference proteome</keyword>
<dbReference type="EMBL" id="JBIAMT010000003">
    <property type="protein sequence ID" value="MFF0498485.1"/>
    <property type="molecule type" value="Genomic_DNA"/>
</dbReference>
<comment type="caution">
    <text evidence="1">The sequence shown here is derived from an EMBL/GenBank/DDBJ whole genome shotgun (WGS) entry which is preliminary data.</text>
</comment>
<evidence type="ECO:0000313" key="1">
    <source>
        <dbReference type="EMBL" id="MFF0498485.1"/>
    </source>
</evidence>
<reference evidence="1 2" key="1">
    <citation type="submission" date="2024-10" db="EMBL/GenBank/DDBJ databases">
        <title>The Natural Products Discovery Center: Release of the First 8490 Sequenced Strains for Exploring Actinobacteria Biosynthetic Diversity.</title>
        <authorList>
            <person name="Kalkreuter E."/>
            <person name="Kautsar S.A."/>
            <person name="Yang D."/>
            <person name="Bader C.D."/>
            <person name="Teijaro C.N."/>
            <person name="Fluegel L."/>
            <person name="Davis C.M."/>
            <person name="Simpson J.R."/>
            <person name="Lauterbach L."/>
            <person name="Steele A.D."/>
            <person name="Gui C."/>
            <person name="Meng S."/>
            <person name="Li G."/>
            <person name="Viehrig K."/>
            <person name="Ye F."/>
            <person name="Su P."/>
            <person name="Kiefer A.F."/>
            <person name="Nichols A."/>
            <person name="Cepeda A.J."/>
            <person name="Yan W."/>
            <person name="Fan B."/>
            <person name="Jiang Y."/>
            <person name="Adhikari A."/>
            <person name="Zheng C.-J."/>
            <person name="Schuster L."/>
            <person name="Cowan T.M."/>
            <person name="Smanski M.J."/>
            <person name="Chevrette M.G."/>
            <person name="De Carvalho L.P.S."/>
            <person name="Shen B."/>
        </authorList>
    </citation>
    <scope>NUCLEOTIDE SEQUENCE [LARGE SCALE GENOMIC DNA]</scope>
    <source>
        <strain evidence="1 2">NPDC004119</strain>
    </source>
</reference>
<dbReference type="RefSeq" id="WP_387395954.1">
    <property type="nucleotide sequence ID" value="NZ_JBIAMT010000003.1"/>
</dbReference>
<gene>
    <name evidence="1" type="ORF">ACFYU5_18915</name>
</gene>
<proteinExistence type="predicted"/>
<evidence type="ECO:0000313" key="2">
    <source>
        <dbReference type="Proteomes" id="UP001601442"/>
    </source>
</evidence>
<protein>
    <submittedName>
        <fullName evidence="1">Uncharacterized protein</fullName>
    </submittedName>
</protein>
<organism evidence="1 2">
    <name type="scientific">Nocardia aobensis</name>
    <dbReference type="NCBI Taxonomy" id="257277"/>
    <lineage>
        <taxon>Bacteria</taxon>
        <taxon>Bacillati</taxon>
        <taxon>Actinomycetota</taxon>
        <taxon>Actinomycetes</taxon>
        <taxon>Mycobacteriales</taxon>
        <taxon>Nocardiaceae</taxon>
        <taxon>Nocardia</taxon>
    </lineage>
</organism>
<sequence length="158" mass="17753">MQFILDHPEQWDQTFWSNSCGTAYCFAGHASLLASGKQLRGRDLVDTELYGPDEWTDLVTVPDDIAAAIDERSPFRCFAETVDGGKAYEMCDVAEVALGMKRINVGDLDLFDAENSLGDLLWCLREWAQADGVELPQSWPTDLPRRNVRVWGSSVDEY</sequence>
<accession>A0ABW6P5Q8</accession>